<proteinExistence type="predicted"/>
<keyword evidence="2" id="KW-0812">Transmembrane</keyword>
<evidence type="ECO:0000256" key="1">
    <source>
        <dbReference type="ARBA" id="ARBA00004167"/>
    </source>
</evidence>
<dbReference type="PANTHER" id="PTHR21419">
    <property type="match status" value="1"/>
</dbReference>
<accession>A0A017ST27</accession>
<comment type="caution">
    <text evidence="6">The sequence shown here is derived from an EMBL/GenBank/DDBJ whole genome shotgun (WGS) entry which is preliminary data.</text>
</comment>
<evidence type="ECO:0000256" key="2">
    <source>
        <dbReference type="ARBA" id="ARBA00022692"/>
    </source>
</evidence>
<dbReference type="Proteomes" id="UP000019678">
    <property type="component" value="Unassembled WGS sequence"/>
</dbReference>
<reference evidence="6 7" key="1">
    <citation type="submission" date="2013-05" db="EMBL/GenBank/DDBJ databases">
        <title>Genome assembly of Chondromyces apiculatus DSM 436.</title>
        <authorList>
            <person name="Sharma G."/>
            <person name="Khatri I."/>
            <person name="Kaur C."/>
            <person name="Mayilraj S."/>
            <person name="Subramanian S."/>
        </authorList>
    </citation>
    <scope>NUCLEOTIDE SEQUENCE [LARGE SCALE GENOMIC DNA]</scope>
    <source>
        <strain evidence="6 7">DSM 436</strain>
    </source>
</reference>
<dbReference type="Gene3D" id="2.130.10.10">
    <property type="entry name" value="YVTN repeat-like/Quinoprotein amine dehydrogenase"/>
    <property type="match status" value="1"/>
</dbReference>
<keyword evidence="7" id="KW-1185">Reference proteome</keyword>
<keyword evidence="3" id="KW-1133">Transmembrane helix</keyword>
<dbReference type="AlphaFoldDB" id="A0A017ST27"/>
<dbReference type="SMART" id="SM00564">
    <property type="entry name" value="PQQ"/>
    <property type="match status" value="4"/>
</dbReference>
<dbReference type="InterPro" id="IPR002372">
    <property type="entry name" value="PQQ_rpt_dom"/>
</dbReference>
<dbReference type="SUPFAM" id="SSF50998">
    <property type="entry name" value="Quinoprotein alcohol dehydrogenase-like"/>
    <property type="match status" value="1"/>
</dbReference>
<evidence type="ECO:0000256" key="4">
    <source>
        <dbReference type="ARBA" id="ARBA00023136"/>
    </source>
</evidence>
<evidence type="ECO:0000259" key="5">
    <source>
        <dbReference type="Pfam" id="PF13360"/>
    </source>
</evidence>
<dbReference type="InterPro" id="IPR045232">
    <property type="entry name" value="FAM234"/>
</dbReference>
<comment type="subcellular location">
    <subcellularLocation>
        <location evidence="1">Membrane</location>
        <topology evidence="1">Single-pass membrane protein</topology>
    </subcellularLocation>
</comment>
<keyword evidence="4" id="KW-0472">Membrane</keyword>
<dbReference type="STRING" id="1192034.CAP_1364"/>
<dbReference type="PANTHER" id="PTHR21419:SF23">
    <property type="entry name" value="PROTEIN DEFECTIVE IN EXINE FORMATION 1"/>
    <property type="match status" value="1"/>
</dbReference>
<organism evidence="6 7">
    <name type="scientific">Chondromyces apiculatus DSM 436</name>
    <dbReference type="NCBI Taxonomy" id="1192034"/>
    <lineage>
        <taxon>Bacteria</taxon>
        <taxon>Pseudomonadati</taxon>
        <taxon>Myxococcota</taxon>
        <taxon>Polyangia</taxon>
        <taxon>Polyangiales</taxon>
        <taxon>Polyangiaceae</taxon>
        <taxon>Chondromyces</taxon>
    </lineage>
</organism>
<dbReference type="EMBL" id="ASRX01000134">
    <property type="protein sequence ID" value="EYF00099.1"/>
    <property type="molecule type" value="Genomic_DNA"/>
</dbReference>
<feature type="domain" description="Pyrrolo-quinoline quinone repeat" evidence="5">
    <location>
        <begin position="27"/>
        <end position="231"/>
    </location>
</feature>
<dbReference type="GO" id="GO:0016020">
    <property type="term" value="C:membrane"/>
    <property type="evidence" value="ECO:0007669"/>
    <property type="project" value="UniProtKB-SubCell"/>
</dbReference>
<evidence type="ECO:0000313" key="7">
    <source>
        <dbReference type="Proteomes" id="UP000019678"/>
    </source>
</evidence>
<protein>
    <recommendedName>
        <fullName evidence="5">Pyrrolo-quinoline quinone repeat domain-containing protein</fullName>
    </recommendedName>
</protein>
<gene>
    <name evidence="6" type="ORF">CAP_1364</name>
</gene>
<evidence type="ECO:0000313" key="6">
    <source>
        <dbReference type="EMBL" id="EYF00099.1"/>
    </source>
</evidence>
<sequence>MAIAGDALVIGTHGDTLDGTFETSDGIYILDAMTGKQRRQLYTPGRGDHDIGGIAIDGDRIVATTDNGQVLAFSFEGKPLWQARLRGKVRPAPALAQLNGDQQVDVVVGDEEGILWALNGATGDVLWKVETGRNEYGARGFIAAAAIVDVDGDGRDDVIAGARDGVLGAYRGRDGDPLWQTKGTSGIHASPQVLDVDGDGAPEVLAAWSYSTLALLDARTGRQRWARAVEQDDDGIEGLIATPVPLPGGGSGPSLLVAPTAWWGDEDGILGVAADKRAFRSVEGRVSGSAVVTDLDGDGVLEALVGTERGKLVALHADGGRAELLGLPKGIEATPMLADVDRNGTYELLVAANDGVLRCYETGSTARPLVSRFRGESAHNRGDLGHVPLRW</sequence>
<dbReference type="InterPro" id="IPR018391">
    <property type="entry name" value="PQQ_b-propeller_rpt"/>
</dbReference>
<evidence type="ECO:0000256" key="3">
    <source>
        <dbReference type="ARBA" id="ARBA00022989"/>
    </source>
</evidence>
<dbReference type="InterPro" id="IPR015943">
    <property type="entry name" value="WD40/YVTN_repeat-like_dom_sf"/>
</dbReference>
<dbReference type="Pfam" id="PF13360">
    <property type="entry name" value="PQQ_2"/>
    <property type="match status" value="1"/>
</dbReference>
<dbReference type="InterPro" id="IPR011047">
    <property type="entry name" value="Quinoprotein_ADH-like_sf"/>
</dbReference>
<name>A0A017ST27_9BACT</name>
<dbReference type="eggNOG" id="COG1520">
    <property type="taxonomic scope" value="Bacteria"/>
</dbReference>